<feature type="non-terminal residue" evidence="1">
    <location>
        <position position="138"/>
    </location>
</feature>
<dbReference type="AlphaFoldDB" id="A0A7R8WV56"/>
<dbReference type="OrthoDB" id="8859298at2759"/>
<sequence length="138" mass="15058">ALASILCGTFNVAEWPIPAISLPIASTVALRALEEELKTSNDSKKRQAVSYLTGKGSSDFGFKDCTYRVLGALLTPEVAKGINWRGDFQKLPFRSLVSVLAVVKAAVKRLHPMVVEGDIEAKVISFLKKGNHFGRKKK</sequence>
<proteinExistence type="predicted"/>
<reference evidence="1" key="1">
    <citation type="submission" date="2020-11" db="EMBL/GenBank/DDBJ databases">
        <authorList>
            <person name="Tran Van P."/>
        </authorList>
    </citation>
    <scope>NUCLEOTIDE SEQUENCE</scope>
</reference>
<gene>
    <name evidence="1" type="ORF">CTOB1V02_LOCUS15233</name>
</gene>
<evidence type="ECO:0008006" key="2">
    <source>
        <dbReference type="Google" id="ProtNLM"/>
    </source>
</evidence>
<accession>A0A7R8WV56</accession>
<dbReference type="EMBL" id="OB687887">
    <property type="protein sequence ID" value="CAD7237418.1"/>
    <property type="molecule type" value="Genomic_DNA"/>
</dbReference>
<name>A0A7R8WV56_9CRUS</name>
<evidence type="ECO:0000313" key="1">
    <source>
        <dbReference type="EMBL" id="CAD7237418.1"/>
    </source>
</evidence>
<protein>
    <recommendedName>
        <fullName evidence="2">DUF4806 domain-containing protein</fullName>
    </recommendedName>
</protein>
<organism evidence="1">
    <name type="scientific">Cyprideis torosa</name>
    <dbReference type="NCBI Taxonomy" id="163714"/>
    <lineage>
        <taxon>Eukaryota</taxon>
        <taxon>Metazoa</taxon>
        <taxon>Ecdysozoa</taxon>
        <taxon>Arthropoda</taxon>
        <taxon>Crustacea</taxon>
        <taxon>Oligostraca</taxon>
        <taxon>Ostracoda</taxon>
        <taxon>Podocopa</taxon>
        <taxon>Podocopida</taxon>
        <taxon>Cytherocopina</taxon>
        <taxon>Cytheroidea</taxon>
        <taxon>Cytherideidae</taxon>
        <taxon>Cyprideis</taxon>
    </lineage>
</organism>